<dbReference type="Proteomes" id="UP000035352">
    <property type="component" value="Chromosome"/>
</dbReference>
<evidence type="ECO:0000313" key="2">
    <source>
        <dbReference type="EMBL" id="AKJ30002.1"/>
    </source>
</evidence>
<dbReference type="KEGG" id="pbh:AAW51_3311"/>
<reference evidence="2 3" key="1">
    <citation type="submission" date="2015-05" db="EMBL/GenBank/DDBJ databases">
        <authorList>
            <person name="Tang B."/>
            <person name="Yu Y."/>
        </authorList>
    </citation>
    <scope>NUCLEOTIDE SEQUENCE [LARGE SCALE GENOMIC DNA]</scope>
    <source>
        <strain evidence="2 3">DSM 7029</strain>
    </source>
</reference>
<dbReference type="STRING" id="413882.AAW51_3311"/>
<dbReference type="EMBL" id="CP011371">
    <property type="protein sequence ID" value="AKJ30002.1"/>
    <property type="molecule type" value="Genomic_DNA"/>
</dbReference>
<dbReference type="PATRIC" id="fig|413882.6.peg.3454"/>
<evidence type="ECO:0000259" key="1">
    <source>
        <dbReference type="Pfam" id="PF07143"/>
    </source>
</evidence>
<dbReference type="InterPro" id="IPR023374">
    <property type="entry name" value="AttH-like_dom_sf"/>
</dbReference>
<dbReference type="PANTHER" id="PTHR38591:SF1">
    <property type="entry name" value="BLL1000 PROTEIN"/>
    <property type="match status" value="1"/>
</dbReference>
<accession>A0A0G3BKS9</accession>
<dbReference type="SUPFAM" id="SSF159245">
    <property type="entry name" value="AttH-like"/>
    <property type="match status" value="1"/>
</dbReference>
<feature type="domain" description="AttH" evidence="1">
    <location>
        <begin position="51"/>
        <end position="226"/>
    </location>
</feature>
<sequence>MIRRRDGLRALAGWVGLQWLPTAGATRRPVVLPNTPLRFPHDYGSHPEYRTEWWYVTGALKTASAARFGFQVTFFRSRVDAAAPARASRFAATQLILGHAALTDLGAGRLLHEQRSARAGFGLAEAAVGDTDVRLRDWVLRRRGPPGGSVYEARLDSPRFALDLQIRERQPLLLQGEAGYSRKGPLPEQSSYYYSQPQLAVQGRLRLARQTHEVQGQAWLDHEWSEEVMHPDADGWDWIGMNLDDGSALSAARMRRRDGSTLWAAGVWRDPTGERRSFAPDEVRFSPGRRWVSPATQASYPVEWQVETPVGRYTVRALLDAQELDSRATTGAIYWEGLSELLDARGQRVGQGYLEMTGYADRLRL</sequence>
<organism evidence="2 3">
    <name type="scientific">Caldimonas brevitalea</name>
    <dbReference type="NCBI Taxonomy" id="413882"/>
    <lineage>
        <taxon>Bacteria</taxon>
        <taxon>Pseudomonadati</taxon>
        <taxon>Pseudomonadota</taxon>
        <taxon>Betaproteobacteria</taxon>
        <taxon>Burkholderiales</taxon>
        <taxon>Sphaerotilaceae</taxon>
        <taxon>Caldimonas</taxon>
    </lineage>
</organism>
<dbReference type="InterPro" id="IPR010791">
    <property type="entry name" value="AttH_dom"/>
</dbReference>
<evidence type="ECO:0000313" key="3">
    <source>
        <dbReference type="Proteomes" id="UP000035352"/>
    </source>
</evidence>
<dbReference type="GO" id="GO:0016787">
    <property type="term" value="F:hydrolase activity"/>
    <property type="evidence" value="ECO:0007669"/>
    <property type="project" value="UniProtKB-KW"/>
</dbReference>
<dbReference type="Pfam" id="PF17186">
    <property type="entry name" value="Lipocalin_9"/>
    <property type="match status" value="1"/>
</dbReference>
<name>A0A0G3BKS9_9BURK</name>
<dbReference type="Gene3D" id="2.40.370.10">
    <property type="entry name" value="AttH-like domain"/>
    <property type="match status" value="2"/>
</dbReference>
<keyword evidence="2" id="KW-0378">Hydrolase</keyword>
<dbReference type="Pfam" id="PF07143">
    <property type="entry name" value="CrtC"/>
    <property type="match status" value="1"/>
</dbReference>
<gene>
    <name evidence="2" type="ORF">AAW51_3311</name>
</gene>
<keyword evidence="3" id="KW-1185">Reference proteome</keyword>
<protein>
    <submittedName>
        <fullName evidence="2">Hydrolase</fullName>
    </submittedName>
</protein>
<dbReference type="AlphaFoldDB" id="A0A0G3BKS9"/>
<proteinExistence type="predicted"/>
<dbReference type="PANTHER" id="PTHR38591">
    <property type="entry name" value="HYDROLASE"/>
    <property type="match status" value="1"/>
</dbReference>